<proteinExistence type="predicted"/>
<sequence length="1000" mass="108453">MNLKWIELYPEFQVDLPQPCGQTKEGRLKADKAKQLQEALDAEQQTVAKETRVYIRIADCGSHRNHGFDMPAYLHNRPHGFVDHMLRRLVNAEEYTHTDMRELPIEGMFSVHSERNDDDVHTVDFTKPSCTCPDFRKHKYPCKHFCVVFKYSDRTTFPRKQRTSLLPKAQRSLGPKLKKPAVSPRKVAAPKPVAAKPRTGAIEPAAKKRAVAAKPAAVNEDSSVRTISDASEADAEDDGAFEALVLDADDDEEVPPENAGDGETGVEDDSASAPNEGGVAVSADENAEGEDAGAGEADEAPGDDAVDEEGNGDYAGEPEEGAEGCQGDAEGADYEGDGDAEVNPNEEGAVGEADYAEGDEMGDVEHPAEDGLEGDNALDEHAPNDAPEPSADDGVEALENGVSAEPEHEEAGEDVAAAATASGDGEGETIVRDLAPSERDFVMAEVEEIKDEPTTEVTRLWDLCPDVELDGAETITASVHETIQRSVRQFIERLLRDAKETGTVPDEELSKFHCRVCHISVPCKDHLVGHLRSDRHLCLSKSLNVHPKYSEHLLSQHFPKDSILSRQIAGVLLACGRRCAVLRYSRGLLEGSGGRLRVPRSGSTVLLPGLGLCGRGAETLAMGASTPDLLTAPGLCPSSGMLMAFSLFFCLTAKEQKGADKRPDKGKASAGSGQQSKREQSPPPIVSSFIFHCELCEVIGYNEDQIQEHYRGKKHRAKMAEELEKLSNKKQDTAKKAFIAGPKFGGGGPTYTCYVCNVVLHSTRDYSQHFTTRAHRMATGLQSSAPPFDRKRPRSPSPFSRPPAWSPPPRMRSPPRDLWSGGPPQRIRSPEPFLDPMARDLFAPPSGPGGGFEPGFRGPQGGMIEDYAERRGPSGGGGSGMPDPTSVAATLETMIQLQQRLLNITGREDSGGYHDEEFQAVARNLQDMDLQKSLQQLRQSQRYSRNWLGLAVTVAGKIPSQIGNNVFVSDLSSGRNMVVDGDEICRCIPIMNGTRDRTAG</sequence>
<protein>
    <submittedName>
        <fullName evidence="1">Uncharacterized protein</fullName>
    </submittedName>
</protein>
<comment type="caution">
    <text evidence="1">The sequence shown here is derived from an EMBL/GenBank/DDBJ whole genome shotgun (WGS) entry which is preliminary data.</text>
</comment>
<reference evidence="1" key="1">
    <citation type="submission" date="2020-05" db="EMBL/GenBank/DDBJ databases">
        <title>Large-scale comparative analyses of tick genomes elucidate their genetic diversity and vector capacities.</title>
        <authorList>
            <person name="Jia N."/>
            <person name="Wang J."/>
            <person name="Shi W."/>
            <person name="Du L."/>
            <person name="Sun Y."/>
            <person name="Zhan W."/>
            <person name="Jiang J."/>
            <person name="Wang Q."/>
            <person name="Zhang B."/>
            <person name="Ji P."/>
            <person name="Sakyi L.B."/>
            <person name="Cui X."/>
            <person name="Yuan T."/>
            <person name="Jiang B."/>
            <person name="Yang W."/>
            <person name="Lam T.T.-Y."/>
            <person name="Chang Q."/>
            <person name="Ding S."/>
            <person name="Wang X."/>
            <person name="Zhu J."/>
            <person name="Ruan X."/>
            <person name="Zhao L."/>
            <person name="Wei J."/>
            <person name="Que T."/>
            <person name="Du C."/>
            <person name="Cheng J."/>
            <person name="Dai P."/>
            <person name="Han X."/>
            <person name="Huang E."/>
            <person name="Gao Y."/>
            <person name="Liu J."/>
            <person name="Shao H."/>
            <person name="Ye R."/>
            <person name="Li L."/>
            <person name="Wei W."/>
            <person name="Wang X."/>
            <person name="Wang C."/>
            <person name="Yang T."/>
            <person name="Huo Q."/>
            <person name="Li W."/>
            <person name="Guo W."/>
            <person name="Chen H."/>
            <person name="Zhou L."/>
            <person name="Ni X."/>
            <person name="Tian J."/>
            <person name="Zhou Y."/>
            <person name="Sheng Y."/>
            <person name="Liu T."/>
            <person name="Pan Y."/>
            <person name="Xia L."/>
            <person name="Li J."/>
            <person name="Zhao F."/>
            <person name="Cao W."/>
        </authorList>
    </citation>
    <scope>NUCLEOTIDE SEQUENCE</scope>
    <source>
        <strain evidence="1">Dsil-2018</strain>
    </source>
</reference>
<keyword evidence="2" id="KW-1185">Reference proteome</keyword>
<dbReference type="EMBL" id="CM023477">
    <property type="protein sequence ID" value="KAH7937211.1"/>
    <property type="molecule type" value="Genomic_DNA"/>
</dbReference>
<accession>A0ACB8C8G7</accession>
<name>A0ACB8C8G7_DERSI</name>
<evidence type="ECO:0000313" key="2">
    <source>
        <dbReference type="Proteomes" id="UP000821865"/>
    </source>
</evidence>
<gene>
    <name evidence="1" type="ORF">HPB49_008879</name>
</gene>
<organism evidence="1 2">
    <name type="scientific">Dermacentor silvarum</name>
    <name type="common">Tick</name>
    <dbReference type="NCBI Taxonomy" id="543639"/>
    <lineage>
        <taxon>Eukaryota</taxon>
        <taxon>Metazoa</taxon>
        <taxon>Ecdysozoa</taxon>
        <taxon>Arthropoda</taxon>
        <taxon>Chelicerata</taxon>
        <taxon>Arachnida</taxon>
        <taxon>Acari</taxon>
        <taxon>Parasitiformes</taxon>
        <taxon>Ixodida</taxon>
        <taxon>Ixodoidea</taxon>
        <taxon>Ixodidae</taxon>
        <taxon>Rhipicephalinae</taxon>
        <taxon>Dermacentor</taxon>
    </lineage>
</organism>
<evidence type="ECO:0000313" key="1">
    <source>
        <dbReference type="EMBL" id="KAH7937211.1"/>
    </source>
</evidence>
<dbReference type="Proteomes" id="UP000821865">
    <property type="component" value="Chromosome 8"/>
</dbReference>